<dbReference type="PANTHER" id="PTHR30055:SF234">
    <property type="entry name" value="HTH-TYPE TRANSCRIPTIONAL REGULATOR BETI"/>
    <property type="match status" value="1"/>
</dbReference>
<dbReference type="InterPro" id="IPR025996">
    <property type="entry name" value="MT1864/Rv1816-like_C"/>
</dbReference>
<accession>A0A0P1GHP2</accession>
<dbReference type="GO" id="GO:0000976">
    <property type="term" value="F:transcription cis-regulatory region binding"/>
    <property type="evidence" value="ECO:0007669"/>
    <property type="project" value="TreeGrafter"/>
</dbReference>
<evidence type="ECO:0000313" key="6">
    <source>
        <dbReference type="Proteomes" id="UP000052022"/>
    </source>
</evidence>
<evidence type="ECO:0000256" key="1">
    <source>
        <dbReference type="ARBA" id="ARBA00023015"/>
    </source>
</evidence>
<dbReference type="RefSeq" id="WP_058291320.1">
    <property type="nucleotide sequence ID" value="NZ_CYSD01000042.1"/>
</dbReference>
<feature type="domain" description="HTH-type transcriptional regulator MT1864/Rv1816-like C-terminal" evidence="4">
    <location>
        <begin position="93"/>
        <end position="193"/>
    </location>
</feature>
<dbReference type="InterPro" id="IPR036271">
    <property type="entry name" value="Tet_transcr_reg_TetR-rel_C_sf"/>
</dbReference>
<organism evidence="5 6">
    <name type="scientific">Tritonibacter multivorans</name>
    <dbReference type="NCBI Taxonomy" id="928856"/>
    <lineage>
        <taxon>Bacteria</taxon>
        <taxon>Pseudomonadati</taxon>
        <taxon>Pseudomonadota</taxon>
        <taxon>Alphaproteobacteria</taxon>
        <taxon>Rhodobacterales</taxon>
        <taxon>Paracoccaceae</taxon>
        <taxon>Tritonibacter</taxon>
    </lineage>
</organism>
<dbReference type="OrthoDB" id="7223515at2"/>
<evidence type="ECO:0000313" key="5">
    <source>
        <dbReference type="EMBL" id="CUH81270.1"/>
    </source>
</evidence>
<keyword evidence="6" id="KW-1185">Reference proteome</keyword>
<dbReference type="SUPFAM" id="SSF46689">
    <property type="entry name" value="Homeodomain-like"/>
    <property type="match status" value="1"/>
</dbReference>
<dbReference type="Proteomes" id="UP000052022">
    <property type="component" value="Unassembled WGS sequence"/>
</dbReference>
<dbReference type="PANTHER" id="PTHR30055">
    <property type="entry name" value="HTH-TYPE TRANSCRIPTIONAL REGULATOR RUTR"/>
    <property type="match status" value="1"/>
</dbReference>
<dbReference type="STRING" id="928856.SAMN04488049_102165"/>
<dbReference type="Gene3D" id="1.10.357.10">
    <property type="entry name" value="Tetracycline Repressor, domain 2"/>
    <property type="match status" value="1"/>
</dbReference>
<sequence>MATAREERKAQLQEKLVLAAETRIAAAGAGSLRARDLAADAGCAVGAIYNAFDDLNAIVMAVNGRTFRRLGAQVEAAVAGAQDAPPVDRLIVMSEAYLDFASDNSRLWRALFDLELPDDANVPEWYRAALAQLFSHIAGPVAELFPEQGAEDQALTVRALFSSVHGIVLLGLENRISGVPPAEIRRMIALVLSHLS</sequence>
<dbReference type="GO" id="GO:0003700">
    <property type="term" value="F:DNA-binding transcription factor activity"/>
    <property type="evidence" value="ECO:0007669"/>
    <property type="project" value="TreeGrafter"/>
</dbReference>
<protein>
    <recommendedName>
        <fullName evidence="4">HTH-type transcriptional regulator MT1864/Rv1816-like C-terminal domain-containing protein</fullName>
    </recommendedName>
</protein>
<gene>
    <name evidence="5" type="ORF">TRM7557_03329</name>
</gene>
<evidence type="ECO:0000256" key="2">
    <source>
        <dbReference type="ARBA" id="ARBA00023125"/>
    </source>
</evidence>
<dbReference type="EMBL" id="CYSD01000042">
    <property type="protein sequence ID" value="CUH81270.1"/>
    <property type="molecule type" value="Genomic_DNA"/>
</dbReference>
<keyword evidence="2" id="KW-0238">DNA-binding</keyword>
<dbReference type="InterPro" id="IPR050109">
    <property type="entry name" value="HTH-type_TetR-like_transc_reg"/>
</dbReference>
<reference evidence="5 6" key="1">
    <citation type="submission" date="2015-09" db="EMBL/GenBank/DDBJ databases">
        <authorList>
            <consortium name="Swine Surveillance"/>
        </authorList>
    </citation>
    <scope>NUCLEOTIDE SEQUENCE [LARGE SCALE GENOMIC DNA]</scope>
    <source>
        <strain evidence="5 6">CECT 7557</strain>
    </source>
</reference>
<evidence type="ECO:0000256" key="3">
    <source>
        <dbReference type="ARBA" id="ARBA00023163"/>
    </source>
</evidence>
<dbReference type="InterPro" id="IPR009057">
    <property type="entry name" value="Homeodomain-like_sf"/>
</dbReference>
<dbReference type="AlphaFoldDB" id="A0A0P1GHP2"/>
<name>A0A0P1GHP2_9RHOB</name>
<evidence type="ECO:0000259" key="4">
    <source>
        <dbReference type="Pfam" id="PF13305"/>
    </source>
</evidence>
<proteinExistence type="predicted"/>
<keyword evidence="3" id="KW-0804">Transcription</keyword>
<keyword evidence="1" id="KW-0805">Transcription regulation</keyword>
<dbReference type="SUPFAM" id="SSF48498">
    <property type="entry name" value="Tetracyclin repressor-like, C-terminal domain"/>
    <property type="match status" value="1"/>
</dbReference>
<dbReference type="Pfam" id="PF13305">
    <property type="entry name" value="TetR_C_33"/>
    <property type="match status" value="1"/>
</dbReference>